<feature type="compositionally biased region" description="Acidic residues" evidence="1">
    <location>
        <begin position="90"/>
        <end position="101"/>
    </location>
</feature>
<dbReference type="EnsemblMetazoa" id="CJA12212.1">
    <property type="protein sequence ID" value="CJA12212.1"/>
    <property type="gene ID" value="WBGene00131416"/>
</dbReference>
<dbReference type="GO" id="GO:0070878">
    <property type="term" value="F:primary miRNA binding"/>
    <property type="evidence" value="ECO:0007669"/>
    <property type="project" value="TreeGrafter"/>
</dbReference>
<name>A0A8R1DW60_CAEJA</name>
<reference evidence="4" key="1">
    <citation type="submission" date="2010-08" db="EMBL/GenBank/DDBJ databases">
        <authorList>
            <consortium name="Caenorhabditis japonica Sequencing Consortium"/>
            <person name="Wilson R.K."/>
        </authorList>
    </citation>
    <scope>NUCLEOTIDE SEQUENCE [LARGE SCALE GENOMIC DNA]</scope>
    <source>
        <strain evidence="4">DF5081</strain>
    </source>
</reference>
<dbReference type="GO" id="GO:0042802">
    <property type="term" value="F:identical protein binding"/>
    <property type="evidence" value="ECO:0007669"/>
    <property type="project" value="InterPro"/>
</dbReference>
<dbReference type="InterPro" id="IPR036020">
    <property type="entry name" value="WW_dom_sf"/>
</dbReference>
<dbReference type="PANTHER" id="PTHR13482">
    <property type="entry name" value="MICRORNA PROCESSOR COMPLEX SUBUNIT DGCR8"/>
    <property type="match status" value="1"/>
</dbReference>
<evidence type="ECO:0000259" key="2">
    <source>
        <dbReference type="PROSITE" id="PS50020"/>
    </source>
</evidence>
<reference evidence="3" key="2">
    <citation type="submission" date="2022-06" db="UniProtKB">
        <authorList>
            <consortium name="EnsemblMetazoa"/>
        </authorList>
    </citation>
    <scope>IDENTIFICATION</scope>
    <source>
        <strain evidence="3">DF5081</strain>
    </source>
</reference>
<feature type="compositionally biased region" description="Basic and acidic residues" evidence="1">
    <location>
        <begin position="52"/>
        <end position="62"/>
    </location>
</feature>
<dbReference type="PROSITE" id="PS50020">
    <property type="entry name" value="WW_DOMAIN_2"/>
    <property type="match status" value="1"/>
</dbReference>
<dbReference type="Gene3D" id="2.20.70.10">
    <property type="match status" value="1"/>
</dbReference>
<dbReference type="GO" id="GO:0003725">
    <property type="term" value="F:double-stranded RNA binding"/>
    <property type="evidence" value="ECO:0007669"/>
    <property type="project" value="TreeGrafter"/>
</dbReference>
<dbReference type="GO" id="GO:0070877">
    <property type="term" value="C:microprocessor complex"/>
    <property type="evidence" value="ECO:0007669"/>
    <property type="project" value="InterPro"/>
</dbReference>
<feature type="region of interest" description="Disordered" evidence="1">
    <location>
        <begin position="1"/>
        <end position="113"/>
    </location>
</feature>
<protein>
    <submittedName>
        <fullName evidence="3">WW domain-containing protein</fullName>
    </submittedName>
</protein>
<dbReference type="SUPFAM" id="SSF51045">
    <property type="entry name" value="WW domain"/>
    <property type="match status" value="1"/>
</dbReference>
<dbReference type="GO" id="GO:0020037">
    <property type="term" value="F:heme binding"/>
    <property type="evidence" value="ECO:0007669"/>
    <property type="project" value="InterPro"/>
</dbReference>
<dbReference type="InterPro" id="IPR001202">
    <property type="entry name" value="WW_dom"/>
</dbReference>
<feature type="compositionally biased region" description="Polar residues" evidence="1">
    <location>
        <begin position="1"/>
        <end position="10"/>
    </location>
</feature>
<keyword evidence="4" id="KW-1185">Reference proteome</keyword>
<dbReference type="InterPro" id="IPR040375">
    <property type="entry name" value="DGCR8"/>
</dbReference>
<dbReference type="PANTHER" id="PTHR13482:SF3">
    <property type="entry name" value="MICROPROCESSOR COMPLEX SUBUNIT DGCR8"/>
    <property type="match status" value="1"/>
</dbReference>
<evidence type="ECO:0000256" key="1">
    <source>
        <dbReference type="SAM" id="MobiDB-lite"/>
    </source>
</evidence>
<accession>A0A8R1DW60</accession>
<organism evidence="3 4">
    <name type="scientific">Caenorhabditis japonica</name>
    <dbReference type="NCBI Taxonomy" id="281687"/>
    <lineage>
        <taxon>Eukaryota</taxon>
        <taxon>Metazoa</taxon>
        <taxon>Ecdysozoa</taxon>
        <taxon>Nematoda</taxon>
        <taxon>Chromadorea</taxon>
        <taxon>Rhabditida</taxon>
        <taxon>Rhabditina</taxon>
        <taxon>Rhabditomorpha</taxon>
        <taxon>Rhabditoidea</taxon>
        <taxon>Rhabditidae</taxon>
        <taxon>Peloderinae</taxon>
        <taxon>Caenorhabditis</taxon>
    </lineage>
</organism>
<feature type="compositionally biased region" description="Acidic residues" evidence="1">
    <location>
        <begin position="25"/>
        <end position="44"/>
    </location>
</feature>
<dbReference type="AlphaFoldDB" id="A0A8R1DW60"/>
<evidence type="ECO:0000313" key="3">
    <source>
        <dbReference type="EnsemblMetazoa" id="CJA12212.1"/>
    </source>
</evidence>
<proteinExistence type="predicted"/>
<sequence>MQDGSKSQEQLLMEREEILRQLAEMGDDGEDISDSDEEEGEEECINMSDGEVQVKKEEHDSIETSPVENTLIPPESPPNSVKSELKVENENENENENEEEEKSTAKGDSEPPVPVKKIVLERIDHDKTIPLPDGWSFITHESGMIVYFHKQTRVVTHSRPYQVECPVRDHKVPVFAIPCLYRSIIDEEKNNADSQNAVDSLESVEQADTPCEKIPPANKEIPYCWMN</sequence>
<dbReference type="SMART" id="SM00456">
    <property type="entry name" value="WW"/>
    <property type="match status" value="1"/>
</dbReference>
<dbReference type="Proteomes" id="UP000005237">
    <property type="component" value="Unassembled WGS sequence"/>
</dbReference>
<dbReference type="GO" id="GO:0031053">
    <property type="term" value="P:primary miRNA processing"/>
    <property type="evidence" value="ECO:0007669"/>
    <property type="project" value="InterPro"/>
</dbReference>
<feature type="domain" description="WW" evidence="2">
    <location>
        <begin position="129"/>
        <end position="162"/>
    </location>
</feature>
<evidence type="ECO:0000313" key="4">
    <source>
        <dbReference type="Proteomes" id="UP000005237"/>
    </source>
</evidence>